<keyword evidence="6" id="KW-0238">DNA-binding</keyword>
<keyword evidence="5" id="KW-0190">Covalent protein-DNA linkage</keyword>
<keyword evidence="3" id="KW-0227">DNA damage</keyword>
<evidence type="ECO:0000256" key="3">
    <source>
        <dbReference type="ARBA" id="ARBA00022763"/>
    </source>
</evidence>
<dbReference type="GO" id="GO:0006508">
    <property type="term" value="P:proteolysis"/>
    <property type="evidence" value="ECO:0007669"/>
    <property type="project" value="UniProtKB-KW"/>
</dbReference>
<dbReference type="PANTHER" id="PTHR13604">
    <property type="entry name" value="DC12-RELATED"/>
    <property type="match status" value="1"/>
</dbReference>
<dbReference type="EMBL" id="VYWO01000001">
    <property type="protein sequence ID" value="KAA9302372.1"/>
    <property type="molecule type" value="Genomic_DNA"/>
</dbReference>
<dbReference type="GO" id="GO:0016829">
    <property type="term" value="F:lyase activity"/>
    <property type="evidence" value="ECO:0007669"/>
    <property type="project" value="UniProtKB-KW"/>
</dbReference>
<dbReference type="SUPFAM" id="SSF143081">
    <property type="entry name" value="BB1717-like"/>
    <property type="match status" value="1"/>
</dbReference>
<dbReference type="OrthoDB" id="9782620at2"/>
<proteinExistence type="inferred from homology"/>
<evidence type="ECO:0000256" key="6">
    <source>
        <dbReference type="ARBA" id="ARBA00023125"/>
    </source>
</evidence>
<evidence type="ECO:0000256" key="4">
    <source>
        <dbReference type="ARBA" id="ARBA00022801"/>
    </source>
</evidence>
<dbReference type="InterPro" id="IPR003738">
    <property type="entry name" value="SRAP"/>
</dbReference>
<protein>
    <recommendedName>
        <fullName evidence="8">Abasic site processing protein</fullName>
        <ecNumber evidence="8">3.4.-.-</ecNumber>
    </recommendedName>
</protein>
<dbReference type="EC" id="3.4.-.-" evidence="8"/>
<evidence type="ECO:0000313" key="9">
    <source>
        <dbReference type="EMBL" id="KAA9302372.1"/>
    </source>
</evidence>
<dbReference type="Pfam" id="PF02586">
    <property type="entry name" value="SRAP"/>
    <property type="match status" value="1"/>
</dbReference>
<sequence length="201" mass="22917">MCGRYEYQVNDPLLAHFYGKLGQDSQVSVGTVYPGQDVLCLGLDPQAKVRVAAMRWGFDGFKKKQLLINARSETINDKLAFAQAFRYRRCIFPMSAFYEWSADKTRFLFSASEVLFVGGCYQVIPQAQGQVQAQAILMTQPADQIVGRVHQRMPYLIHKEDLRSWLGDWHYASNYQGQSPELAMQKDSPDQLSHLVTLDLE</sequence>
<keyword evidence="7" id="KW-0456">Lyase</keyword>
<organism evidence="9 10">
    <name type="scientific">Aerococcus sanguinicola</name>
    <dbReference type="NCBI Taxonomy" id="119206"/>
    <lineage>
        <taxon>Bacteria</taxon>
        <taxon>Bacillati</taxon>
        <taxon>Bacillota</taxon>
        <taxon>Bacilli</taxon>
        <taxon>Lactobacillales</taxon>
        <taxon>Aerococcaceae</taxon>
        <taxon>Aerococcus</taxon>
    </lineage>
</organism>
<dbReference type="STRING" id="119206.AWM72_02965"/>
<dbReference type="Proteomes" id="UP000327148">
    <property type="component" value="Unassembled WGS sequence"/>
</dbReference>
<comment type="caution">
    <text evidence="9">The sequence shown here is derived from an EMBL/GenBank/DDBJ whole genome shotgun (WGS) entry which is preliminary data.</text>
</comment>
<keyword evidence="4 8" id="KW-0378">Hydrolase</keyword>
<dbReference type="GO" id="GO:0008233">
    <property type="term" value="F:peptidase activity"/>
    <property type="evidence" value="ECO:0007669"/>
    <property type="project" value="UniProtKB-KW"/>
</dbReference>
<gene>
    <name evidence="9" type="ORF">F6I03_03905</name>
</gene>
<dbReference type="AlphaFoldDB" id="A0A5N1GNK0"/>
<name>A0A5N1GNK0_9LACT</name>
<evidence type="ECO:0000256" key="8">
    <source>
        <dbReference type="RuleBase" id="RU364100"/>
    </source>
</evidence>
<keyword evidence="2 8" id="KW-0645">Protease</keyword>
<evidence type="ECO:0000313" key="10">
    <source>
        <dbReference type="Proteomes" id="UP000327148"/>
    </source>
</evidence>
<comment type="similarity">
    <text evidence="1 8">Belongs to the SOS response-associated peptidase family.</text>
</comment>
<evidence type="ECO:0000256" key="1">
    <source>
        <dbReference type="ARBA" id="ARBA00008136"/>
    </source>
</evidence>
<reference evidence="9 10" key="1">
    <citation type="submission" date="2019-09" db="EMBL/GenBank/DDBJ databases">
        <title>Draft genome sequence assemblies of isolates from the urinary tract.</title>
        <authorList>
            <person name="Mores C.R."/>
            <person name="Putonti C."/>
            <person name="Wolfe A.J."/>
        </authorList>
    </citation>
    <scope>NUCLEOTIDE SEQUENCE [LARGE SCALE GENOMIC DNA]</scope>
    <source>
        <strain evidence="9 10">UMB623</strain>
    </source>
</reference>
<dbReference type="PANTHER" id="PTHR13604:SF0">
    <property type="entry name" value="ABASIC SITE PROCESSING PROTEIN HMCES"/>
    <property type="match status" value="1"/>
</dbReference>
<dbReference type="RefSeq" id="WP_070430182.1">
    <property type="nucleotide sequence ID" value="NZ_VYWO01000001.1"/>
</dbReference>
<dbReference type="GO" id="GO:0003697">
    <property type="term" value="F:single-stranded DNA binding"/>
    <property type="evidence" value="ECO:0007669"/>
    <property type="project" value="InterPro"/>
</dbReference>
<dbReference type="InterPro" id="IPR036590">
    <property type="entry name" value="SRAP-like"/>
</dbReference>
<accession>A0A5N1GNK0</accession>
<evidence type="ECO:0000256" key="5">
    <source>
        <dbReference type="ARBA" id="ARBA00023124"/>
    </source>
</evidence>
<evidence type="ECO:0000256" key="7">
    <source>
        <dbReference type="ARBA" id="ARBA00023239"/>
    </source>
</evidence>
<dbReference type="Gene3D" id="3.90.1680.10">
    <property type="entry name" value="SOS response associated peptidase-like"/>
    <property type="match status" value="1"/>
</dbReference>
<dbReference type="GO" id="GO:0106300">
    <property type="term" value="P:protein-DNA covalent cross-linking repair"/>
    <property type="evidence" value="ECO:0007669"/>
    <property type="project" value="InterPro"/>
</dbReference>
<evidence type="ECO:0000256" key="2">
    <source>
        <dbReference type="ARBA" id="ARBA00022670"/>
    </source>
</evidence>